<dbReference type="Proteomes" id="UP001501222">
    <property type="component" value="Unassembled WGS sequence"/>
</dbReference>
<evidence type="ECO:0008006" key="4">
    <source>
        <dbReference type="Google" id="ProtNLM"/>
    </source>
</evidence>
<accession>A0ABP6XD21</accession>
<comment type="caution">
    <text evidence="2">The sequence shown here is derived from an EMBL/GenBank/DDBJ whole genome shotgun (WGS) entry which is preliminary data.</text>
</comment>
<evidence type="ECO:0000313" key="2">
    <source>
        <dbReference type="EMBL" id="GAA3565300.1"/>
    </source>
</evidence>
<proteinExistence type="predicted"/>
<reference evidence="3" key="1">
    <citation type="journal article" date="2019" name="Int. J. Syst. Evol. Microbiol.">
        <title>The Global Catalogue of Microorganisms (GCM) 10K type strain sequencing project: providing services to taxonomists for standard genome sequencing and annotation.</title>
        <authorList>
            <consortium name="The Broad Institute Genomics Platform"/>
            <consortium name="The Broad Institute Genome Sequencing Center for Infectious Disease"/>
            <person name="Wu L."/>
            <person name="Ma J."/>
        </authorList>
    </citation>
    <scope>NUCLEOTIDE SEQUENCE [LARGE SCALE GENOMIC DNA]</scope>
    <source>
        <strain evidence="3">JCM 16928</strain>
    </source>
</reference>
<organism evidence="2 3">
    <name type="scientific">Kribbella ginsengisoli</name>
    <dbReference type="NCBI Taxonomy" id="363865"/>
    <lineage>
        <taxon>Bacteria</taxon>
        <taxon>Bacillati</taxon>
        <taxon>Actinomycetota</taxon>
        <taxon>Actinomycetes</taxon>
        <taxon>Propionibacteriales</taxon>
        <taxon>Kribbellaceae</taxon>
        <taxon>Kribbella</taxon>
    </lineage>
</organism>
<keyword evidence="3" id="KW-1185">Reference proteome</keyword>
<dbReference type="PROSITE" id="PS51257">
    <property type="entry name" value="PROKAR_LIPOPROTEIN"/>
    <property type="match status" value="1"/>
</dbReference>
<name>A0ABP6XD21_9ACTN</name>
<feature type="chain" id="PRO_5045433849" description="Secreted protein" evidence="1">
    <location>
        <begin position="30"/>
        <end position="104"/>
    </location>
</feature>
<sequence length="104" mass="10996">MRNKLSVLGMVGALSIGVLTVGVAAPANATVTGCTARRIAGSPYPGGESLCTDRSHQVLLTCKKGAFNNDEDSWLGPVAAKNKTSRKFCTSEYPVFVSADVWYL</sequence>
<keyword evidence="1" id="KW-0732">Signal</keyword>
<evidence type="ECO:0000256" key="1">
    <source>
        <dbReference type="SAM" id="SignalP"/>
    </source>
</evidence>
<gene>
    <name evidence="2" type="ORF">GCM10022235_37380</name>
</gene>
<evidence type="ECO:0000313" key="3">
    <source>
        <dbReference type="Proteomes" id="UP001501222"/>
    </source>
</evidence>
<dbReference type="RefSeq" id="WP_344842080.1">
    <property type="nucleotide sequence ID" value="NZ_BAABAA010000004.1"/>
</dbReference>
<protein>
    <recommendedName>
        <fullName evidence="4">Secreted protein</fullName>
    </recommendedName>
</protein>
<dbReference type="EMBL" id="BAABAA010000004">
    <property type="protein sequence ID" value="GAA3565300.1"/>
    <property type="molecule type" value="Genomic_DNA"/>
</dbReference>
<feature type="signal peptide" evidence="1">
    <location>
        <begin position="1"/>
        <end position="29"/>
    </location>
</feature>